<reference evidence="2 3" key="1">
    <citation type="submission" date="2015-06" db="EMBL/GenBank/DDBJ databases">
        <title>Genome sequence of Mycobacterium kumamotonense strain Roo.</title>
        <authorList>
            <person name="Greninger A.L."/>
            <person name="Cunningham G."/>
            <person name="Miller S."/>
        </authorList>
    </citation>
    <scope>NUCLEOTIDE SEQUENCE [LARGE SCALE GENOMIC DNA]</scope>
    <source>
        <strain evidence="2 3">Roo</strain>
    </source>
</reference>
<feature type="non-terminal residue" evidence="2">
    <location>
        <position position="123"/>
    </location>
</feature>
<dbReference type="AlphaFoldDB" id="A0A1B8S8S1"/>
<proteinExistence type="predicted"/>
<comment type="caution">
    <text evidence="2">The sequence shown here is derived from an EMBL/GenBank/DDBJ whole genome shotgun (WGS) entry which is preliminary data.</text>
</comment>
<gene>
    <name evidence="2" type="ORF">ACT18_24760</name>
</gene>
<keyword evidence="1" id="KW-0812">Transmembrane</keyword>
<keyword evidence="1" id="KW-1133">Transmembrane helix</keyword>
<name>A0A1B8S8S1_9MYCO</name>
<evidence type="ECO:0000313" key="3">
    <source>
        <dbReference type="Proteomes" id="UP000092668"/>
    </source>
</evidence>
<protein>
    <submittedName>
        <fullName evidence="2">Uncharacterized protein</fullName>
    </submittedName>
</protein>
<dbReference type="Proteomes" id="UP000092668">
    <property type="component" value="Unassembled WGS sequence"/>
</dbReference>
<feature type="transmembrane region" description="Helical" evidence="1">
    <location>
        <begin position="90"/>
        <end position="108"/>
    </location>
</feature>
<evidence type="ECO:0000313" key="2">
    <source>
        <dbReference type="EMBL" id="OBY29133.1"/>
    </source>
</evidence>
<sequence length="123" mass="13414">MAALVVLVVLVVRRCMVWPVLMVLVASVVMVVLVARRAVVAMVVLVRVVVPGRRLVPAVGVVVRRGRLRVLVVPGVRVVLVVWGRRRRVLLVWTAPWATVAMVVLVATGKSSRMARCRPVAAV</sequence>
<evidence type="ECO:0000256" key="1">
    <source>
        <dbReference type="SAM" id="Phobius"/>
    </source>
</evidence>
<keyword evidence="1" id="KW-0472">Membrane</keyword>
<organism evidence="2 3">
    <name type="scientific">Mycolicibacter kumamotonensis</name>
    <dbReference type="NCBI Taxonomy" id="354243"/>
    <lineage>
        <taxon>Bacteria</taxon>
        <taxon>Bacillati</taxon>
        <taxon>Actinomycetota</taxon>
        <taxon>Actinomycetes</taxon>
        <taxon>Mycobacteriales</taxon>
        <taxon>Mycobacteriaceae</taxon>
        <taxon>Mycolicibacter</taxon>
    </lineage>
</organism>
<dbReference type="EMBL" id="LFOE01000174">
    <property type="protein sequence ID" value="OBY29133.1"/>
    <property type="molecule type" value="Genomic_DNA"/>
</dbReference>
<keyword evidence="3" id="KW-1185">Reference proteome</keyword>
<accession>A0A1B8S8S1</accession>